<dbReference type="RefSeq" id="XP_069212180.1">
    <property type="nucleotide sequence ID" value="XM_069351794.1"/>
</dbReference>
<evidence type="ECO:0000313" key="3">
    <source>
        <dbReference type="Proteomes" id="UP001565368"/>
    </source>
</evidence>
<dbReference type="Proteomes" id="UP001565368">
    <property type="component" value="Unassembled WGS sequence"/>
</dbReference>
<dbReference type="GeneID" id="95984290"/>
<proteinExistence type="predicted"/>
<sequence>MFEITDLFAGDYEAPGVYPAVNATLTPNSKAQANPGPGPGYVTVAPGGEDMESDWEEEDAEWEVIKPEPQSEVEEDILASSHL</sequence>
<name>A0ABR3QC00_9TREE</name>
<evidence type="ECO:0000256" key="1">
    <source>
        <dbReference type="SAM" id="MobiDB-lite"/>
    </source>
</evidence>
<keyword evidence="3" id="KW-1185">Reference proteome</keyword>
<organism evidence="2 3">
    <name type="scientific">Vanrija albida</name>
    <dbReference type="NCBI Taxonomy" id="181172"/>
    <lineage>
        <taxon>Eukaryota</taxon>
        <taxon>Fungi</taxon>
        <taxon>Dikarya</taxon>
        <taxon>Basidiomycota</taxon>
        <taxon>Agaricomycotina</taxon>
        <taxon>Tremellomycetes</taxon>
        <taxon>Trichosporonales</taxon>
        <taxon>Trichosporonaceae</taxon>
        <taxon>Vanrija</taxon>
    </lineage>
</organism>
<gene>
    <name evidence="2" type="ORF">Q8F55_003247</name>
</gene>
<accession>A0ABR3QC00</accession>
<reference evidence="2 3" key="1">
    <citation type="submission" date="2023-08" db="EMBL/GenBank/DDBJ databases">
        <title>Annotated Genome Sequence of Vanrija albida AlHP1.</title>
        <authorList>
            <person name="Herzog R."/>
        </authorList>
    </citation>
    <scope>NUCLEOTIDE SEQUENCE [LARGE SCALE GENOMIC DNA]</scope>
    <source>
        <strain evidence="2 3">AlHP1</strain>
    </source>
</reference>
<evidence type="ECO:0000313" key="2">
    <source>
        <dbReference type="EMBL" id="KAL1412236.1"/>
    </source>
</evidence>
<comment type="caution">
    <text evidence="2">The sequence shown here is derived from an EMBL/GenBank/DDBJ whole genome shotgun (WGS) entry which is preliminary data.</text>
</comment>
<feature type="region of interest" description="Disordered" evidence="1">
    <location>
        <begin position="29"/>
        <end position="53"/>
    </location>
</feature>
<protein>
    <submittedName>
        <fullName evidence="2">Uncharacterized protein</fullName>
    </submittedName>
</protein>
<dbReference type="EMBL" id="JBBXJM010000002">
    <property type="protein sequence ID" value="KAL1412236.1"/>
    <property type="molecule type" value="Genomic_DNA"/>
</dbReference>